<dbReference type="PROSITE" id="PS50026">
    <property type="entry name" value="EGF_3"/>
    <property type="match status" value="1"/>
</dbReference>
<dbReference type="FunFam" id="2.60.120.260:FF:000016">
    <property type="entry name" value="Contactin-associated protein-like 4 isoform 1"/>
    <property type="match status" value="1"/>
</dbReference>
<evidence type="ECO:0000259" key="12">
    <source>
        <dbReference type="PROSITE" id="PS50022"/>
    </source>
</evidence>
<name>A0A668SZE0_OREAU</name>
<dbReference type="SUPFAM" id="SSF49899">
    <property type="entry name" value="Concanavalin A-like lectins/glucanases"/>
    <property type="match status" value="2"/>
</dbReference>
<dbReference type="PROSITE" id="PS50022">
    <property type="entry name" value="FA58C_3"/>
    <property type="match status" value="1"/>
</dbReference>
<dbReference type="Pfam" id="PF00754">
    <property type="entry name" value="F5_F8_type_C"/>
    <property type="match status" value="1"/>
</dbReference>
<keyword evidence="9" id="KW-1015">Disulfide bond</keyword>
<reference evidence="16" key="1">
    <citation type="submission" date="2025-08" db="UniProtKB">
        <authorList>
            <consortium name="Ensembl"/>
        </authorList>
    </citation>
    <scope>IDENTIFICATION</scope>
</reference>
<keyword evidence="8" id="KW-0472">Membrane</keyword>
<dbReference type="InterPro" id="IPR013320">
    <property type="entry name" value="ConA-like_dom_sf"/>
</dbReference>
<dbReference type="PANTHER" id="PTHR15036:SF43">
    <property type="entry name" value="CONTACTIN-ASSOCIATED PROTEIN 1"/>
    <property type="match status" value="1"/>
</dbReference>
<evidence type="ECO:0000256" key="7">
    <source>
        <dbReference type="ARBA" id="ARBA00022989"/>
    </source>
</evidence>
<dbReference type="Pfam" id="PF00008">
    <property type="entry name" value="EGF"/>
    <property type="match status" value="1"/>
</dbReference>
<feature type="chain" id="PRO_5025443684" evidence="11">
    <location>
        <begin position="21"/>
        <end position="708"/>
    </location>
</feature>
<dbReference type="PROSITE" id="PS01285">
    <property type="entry name" value="FA58C_1"/>
    <property type="match status" value="1"/>
</dbReference>
<dbReference type="PROSITE" id="PS50025">
    <property type="entry name" value="LAM_G_DOMAIN"/>
    <property type="match status" value="2"/>
</dbReference>
<dbReference type="PANTHER" id="PTHR15036">
    <property type="entry name" value="PIKACHURIN-LIKE PROTEIN"/>
    <property type="match status" value="1"/>
</dbReference>
<dbReference type="InterPro" id="IPR036056">
    <property type="entry name" value="Fibrinogen-like_C"/>
</dbReference>
<reference evidence="16" key="2">
    <citation type="submission" date="2025-09" db="UniProtKB">
        <authorList>
            <consortium name="Ensembl"/>
        </authorList>
    </citation>
    <scope>IDENTIFICATION</scope>
</reference>
<evidence type="ECO:0000256" key="10">
    <source>
        <dbReference type="PROSITE-ProRule" id="PRU00076"/>
    </source>
</evidence>
<dbReference type="SUPFAM" id="SSF57196">
    <property type="entry name" value="EGF/Laminin"/>
    <property type="match status" value="1"/>
</dbReference>
<evidence type="ECO:0000256" key="5">
    <source>
        <dbReference type="ARBA" id="ARBA00022729"/>
    </source>
</evidence>
<dbReference type="InterPro" id="IPR001791">
    <property type="entry name" value="Laminin_G"/>
</dbReference>
<dbReference type="CDD" id="cd00110">
    <property type="entry name" value="LamG"/>
    <property type="match status" value="2"/>
</dbReference>
<dbReference type="InterPro" id="IPR000421">
    <property type="entry name" value="FA58C"/>
</dbReference>
<keyword evidence="5 11" id="KW-0732">Signal</keyword>
<dbReference type="Gene3D" id="2.60.120.200">
    <property type="match status" value="2"/>
</dbReference>
<comment type="caution">
    <text evidence="10">Lacks conserved residue(s) required for the propagation of feature annotation.</text>
</comment>
<evidence type="ECO:0000259" key="13">
    <source>
        <dbReference type="PROSITE" id="PS50025"/>
    </source>
</evidence>
<evidence type="ECO:0000259" key="14">
    <source>
        <dbReference type="PROSITE" id="PS50026"/>
    </source>
</evidence>
<feature type="domain" description="Fibrinogen C-terminal" evidence="15">
    <location>
        <begin position="544"/>
        <end position="600"/>
    </location>
</feature>
<dbReference type="InterPro" id="IPR050372">
    <property type="entry name" value="Neurexin-related_CASP"/>
</dbReference>
<feature type="domain" description="Laminin G" evidence="13">
    <location>
        <begin position="170"/>
        <end position="344"/>
    </location>
</feature>
<evidence type="ECO:0000259" key="15">
    <source>
        <dbReference type="PROSITE" id="PS51406"/>
    </source>
</evidence>
<dbReference type="PROSITE" id="PS51406">
    <property type="entry name" value="FIBRINOGEN_C_2"/>
    <property type="match status" value="1"/>
</dbReference>
<accession>A0A668SZE0</accession>
<evidence type="ECO:0000256" key="6">
    <source>
        <dbReference type="ARBA" id="ARBA00022737"/>
    </source>
</evidence>
<dbReference type="GO" id="GO:0016020">
    <property type="term" value="C:membrane"/>
    <property type="evidence" value="ECO:0007669"/>
    <property type="project" value="UniProtKB-SubCell"/>
</dbReference>
<evidence type="ECO:0000256" key="11">
    <source>
        <dbReference type="SAM" id="SignalP"/>
    </source>
</evidence>
<dbReference type="SMART" id="SM00231">
    <property type="entry name" value="FA58C"/>
    <property type="match status" value="1"/>
</dbReference>
<dbReference type="CDD" id="cd00057">
    <property type="entry name" value="FA58C"/>
    <property type="match status" value="1"/>
</dbReference>
<dbReference type="Gene3D" id="2.10.25.10">
    <property type="entry name" value="Laminin"/>
    <property type="match status" value="1"/>
</dbReference>
<dbReference type="Ensembl" id="ENSOABT00000019945.2">
    <property type="protein sequence ID" value="ENSOABP00000019362.1"/>
    <property type="gene ID" value="ENSOABG00000009377.2"/>
</dbReference>
<dbReference type="CDD" id="cd00054">
    <property type="entry name" value="EGF_CA"/>
    <property type="match status" value="1"/>
</dbReference>
<feature type="signal peptide" evidence="11">
    <location>
        <begin position="1"/>
        <end position="20"/>
    </location>
</feature>
<dbReference type="SUPFAM" id="SSF56496">
    <property type="entry name" value="Fibrinogen C-terminal domain-like"/>
    <property type="match status" value="1"/>
</dbReference>
<proteinExistence type="inferred from homology"/>
<gene>
    <name evidence="16" type="primary">cntnap1</name>
</gene>
<dbReference type="FunFam" id="2.10.25.10:FF:000015">
    <property type="entry name" value="neurexin-1 isoform X1"/>
    <property type="match status" value="1"/>
</dbReference>
<comment type="subcellular location">
    <subcellularLocation>
        <location evidence="1">Membrane</location>
        <topology evidence="1">Single-pass type I membrane protein</topology>
    </subcellularLocation>
</comment>
<dbReference type="SMART" id="SM00282">
    <property type="entry name" value="LamG"/>
    <property type="match status" value="2"/>
</dbReference>
<protein>
    <submittedName>
        <fullName evidence="16">Uncharacterized protein</fullName>
    </submittedName>
</protein>
<dbReference type="InterPro" id="IPR008979">
    <property type="entry name" value="Galactose-bd-like_sf"/>
</dbReference>
<keyword evidence="6" id="KW-0677">Repeat</keyword>
<evidence type="ECO:0000256" key="9">
    <source>
        <dbReference type="ARBA" id="ARBA00023157"/>
    </source>
</evidence>
<keyword evidence="17" id="KW-1185">Reference proteome</keyword>
<dbReference type="Proteomes" id="UP000472276">
    <property type="component" value="Unassembled WGS sequence"/>
</dbReference>
<dbReference type="Gene3D" id="2.60.120.1000">
    <property type="match status" value="1"/>
</dbReference>
<evidence type="ECO:0000313" key="17">
    <source>
        <dbReference type="Proteomes" id="UP000472276"/>
    </source>
</evidence>
<keyword evidence="7" id="KW-1133">Transmembrane helix</keyword>
<dbReference type="AlphaFoldDB" id="A0A668SZE0"/>
<feature type="domain" description="Laminin G" evidence="13">
    <location>
        <begin position="341"/>
        <end position="506"/>
    </location>
</feature>
<feature type="domain" description="EGF-like" evidence="14">
    <location>
        <begin position="508"/>
        <end position="545"/>
    </location>
</feature>
<dbReference type="InterPro" id="IPR002181">
    <property type="entry name" value="Fibrinogen_a/b/g_C_dom"/>
</dbReference>
<sequence length="708" mass="80560">MTCKTLSICLLFWGFQHCSSRECVDPLVSGLYASSFLASSRYNFLYSANFAKLYGSSGWSPSPRDRQPWLQIDLGRKYRLVAVATQGTFNSYDWVTKYTLLYGDRPDSWTPYIMKGGNSTLPGNWNYYQVKRNVFHYAFTAKHIRLLPLAWNTENGGKIGVRLELMLYMDFLILTDIQQLTIYPEKKSRTLQDHIAINFKTLEQDGLLLHSEGIQGDLFTLELKKGRLYLHISLGSSNVHKLNGRTTLTAGSLLDNLHWHYVTIKRYGRQVNLTVDSQTVTAICNGEFTHLDLDKQIYVGGVIEQNMPHLPNTPNFAGCMENVFINGLYDNSNPLYSNIIILGFFRRPRMFVKFKFRSWDYTGLLMFTRFADDLGALELGLSEGQINVTIFQPGKKKIQFAAGYRLNDGYWHSVDLAARDNLLTLTIDEEEGSPLKITNPFLIRTGDRYFFGGCPKTNNTVRKCETKLNRFHGCMQHIFIDNEQLDIDIILMRQWGRYAELLLGTCGITDRCTPNPCEHEGRCIQSWDDFICLCENTGYKGEVCHMSVYKESCEAYRLSGKYWSGNYTIDPDLSGPLKPFEVYCKMKSWTVILSDRVEGTKVIGSSIDKPYIADVNYWNASWDEVTALANTSMYCEQWIDYSCYKSRLLNTPSLSLTGLVATIRAIIIGVGHSEKSKNAAVLSIKPVSTPSFSATATLTIDNGERRTH</sequence>
<organism evidence="16 17">
    <name type="scientific">Oreochromis aureus</name>
    <name type="common">Israeli tilapia</name>
    <name type="synonym">Chromis aureus</name>
    <dbReference type="NCBI Taxonomy" id="47969"/>
    <lineage>
        <taxon>Eukaryota</taxon>
        <taxon>Metazoa</taxon>
        <taxon>Chordata</taxon>
        <taxon>Craniata</taxon>
        <taxon>Vertebrata</taxon>
        <taxon>Euteleostomi</taxon>
        <taxon>Actinopterygii</taxon>
        <taxon>Neopterygii</taxon>
        <taxon>Teleostei</taxon>
        <taxon>Neoteleostei</taxon>
        <taxon>Acanthomorphata</taxon>
        <taxon>Ovalentaria</taxon>
        <taxon>Cichlomorphae</taxon>
        <taxon>Cichliformes</taxon>
        <taxon>Cichlidae</taxon>
        <taxon>African cichlids</taxon>
        <taxon>Pseudocrenilabrinae</taxon>
        <taxon>Oreochromini</taxon>
        <taxon>Oreochromis</taxon>
    </lineage>
</organism>
<dbReference type="Gene3D" id="2.60.120.260">
    <property type="entry name" value="Galactose-binding domain-like"/>
    <property type="match status" value="1"/>
</dbReference>
<comment type="similarity">
    <text evidence="2">Belongs to the neurexin family.</text>
</comment>
<keyword evidence="4" id="KW-0812">Transmembrane</keyword>
<feature type="domain" description="F5/8 type C" evidence="12">
    <location>
        <begin position="23"/>
        <end position="168"/>
    </location>
</feature>
<dbReference type="Pfam" id="PF02210">
    <property type="entry name" value="Laminin_G_2"/>
    <property type="match status" value="2"/>
</dbReference>
<dbReference type="OMA" id="PRKMHFA"/>
<evidence type="ECO:0000256" key="4">
    <source>
        <dbReference type="ARBA" id="ARBA00022692"/>
    </source>
</evidence>
<evidence type="ECO:0000256" key="1">
    <source>
        <dbReference type="ARBA" id="ARBA00004479"/>
    </source>
</evidence>
<keyword evidence="3 10" id="KW-0245">EGF-like domain</keyword>
<dbReference type="InterPro" id="IPR000742">
    <property type="entry name" value="EGF"/>
</dbReference>
<evidence type="ECO:0000256" key="8">
    <source>
        <dbReference type="ARBA" id="ARBA00023136"/>
    </source>
</evidence>
<evidence type="ECO:0000256" key="2">
    <source>
        <dbReference type="ARBA" id="ARBA00010241"/>
    </source>
</evidence>
<dbReference type="SUPFAM" id="SSF49785">
    <property type="entry name" value="Galactose-binding domain-like"/>
    <property type="match status" value="1"/>
</dbReference>
<evidence type="ECO:0000313" key="16">
    <source>
        <dbReference type="Ensembl" id="ENSOABP00000019362.1"/>
    </source>
</evidence>
<evidence type="ECO:0000256" key="3">
    <source>
        <dbReference type="ARBA" id="ARBA00022536"/>
    </source>
</evidence>